<dbReference type="VEuPathDB" id="CryptoDB:Cvel_15462"/>
<protein>
    <recommendedName>
        <fullName evidence="1">NADPH-dependent FMN reductase-like domain-containing protein</fullName>
    </recommendedName>
</protein>
<evidence type="ECO:0000313" key="2">
    <source>
        <dbReference type="EMBL" id="CEM08056.1"/>
    </source>
</evidence>
<accession>A0A0G4F7H9</accession>
<dbReference type="PANTHER" id="PTHR30543">
    <property type="entry name" value="CHROMATE REDUCTASE"/>
    <property type="match status" value="1"/>
</dbReference>
<organism evidence="2">
    <name type="scientific">Chromera velia CCMP2878</name>
    <dbReference type="NCBI Taxonomy" id="1169474"/>
    <lineage>
        <taxon>Eukaryota</taxon>
        <taxon>Sar</taxon>
        <taxon>Alveolata</taxon>
        <taxon>Colpodellida</taxon>
        <taxon>Chromeraceae</taxon>
        <taxon>Chromera</taxon>
    </lineage>
</organism>
<gene>
    <name evidence="2" type="ORF">Cvel_15462</name>
</gene>
<dbReference type="GO" id="GO:0005829">
    <property type="term" value="C:cytosol"/>
    <property type="evidence" value="ECO:0007669"/>
    <property type="project" value="TreeGrafter"/>
</dbReference>
<dbReference type="Pfam" id="PF03358">
    <property type="entry name" value="FMN_red"/>
    <property type="match status" value="1"/>
</dbReference>
<reference evidence="2" key="1">
    <citation type="submission" date="2014-11" db="EMBL/GenBank/DDBJ databases">
        <authorList>
            <person name="Otto D Thomas"/>
            <person name="Naeem Raeece"/>
        </authorList>
    </citation>
    <scope>NUCLEOTIDE SEQUENCE</scope>
</reference>
<dbReference type="AlphaFoldDB" id="A0A0G4F7H9"/>
<name>A0A0G4F7H9_9ALVE</name>
<sequence>MASLRTVVFFGSARNVIPPWGGDKRLGDRVLKHVVGVLKGRTAVKHEVTVFDPAEVFGEGGALASSGGELQTPHFFLGGKAPEAMNDMANTIKSADCFLVVSPEYNHTVPPALASLMGHFGGSNYANKISAIVTYSPGPYGGSRAAVALRPFLSELGCLPVSKLCCLSSPAGKLKYLTTEGEPVDPEKPHRMLGQVPALFNQMEWAALAFKKHLEECGPPAAK</sequence>
<dbReference type="InterPro" id="IPR005025">
    <property type="entry name" value="FMN_Rdtase-like_dom"/>
</dbReference>
<dbReference type="Gene3D" id="3.40.50.360">
    <property type="match status" value="1"/>
</dbReference>
<dbReference type="SUPFAM" id="SSF52218">
    <property type="entry name" value="Flavoproteins"/>
    <property type="match status" value="1"/>
</dbReference>
<dbReference type="GO" id="GO:0016491">
    <property type="term" value="F:oxidoreductase activity"/>
    <property type="evidence" value="ECO:0007669"/>
    <property type="project" value="InterPro"/>
</dbReference>
<feature type="domain" description="NADPH-dependent FMN reductase-like" evidence="1">
    <location>
        <begin position="6"/>
        <end position="163"/>
    </location>
</feature>
<dbReference type="PANTHER" id="PTHR30543:SF21">
    <property type="entry name" value="NAD(P)H-DEPENDENT FMN REDUCTASE LOT6"/>
    <property type="match status" value="1"/>
</dbReference>
<dbReference type="InterPro" id="IPR029039">
    <property type="entry name" value="Flavoprotein-like_sf"/>
</dbReference>
<proteinExistence type="predicted"/>
<dbReference type="EMBL" id="CDMZ01000160">
    <property type="protein sequence ID" value="CEM08056.1"/>
    <property type="molecule type" value="Genomic_DNA"/>
</dbReference>
<dbReference type="InterPro" id="IPR050712">
    <property type="entry name" value="NAD(P)H-dep_reductase"/>
</dbReference>
<evidence type="ECO:0000259" key="1">
    <source>
        <dbReference type="Pfam" id="PF03358"/>
    </source>
</evidence>
<dbReference type="GO" id="GO:0010181">
    <property type="term" value="F:FMN binding"/>
    <property type="evidence" value="ECO:0007669"/>
    <property type="project" value="TreeGrafter"/>
</dbReference>